<sequence>MPRDRYRAHDSAQDDDQFIILVKDIPRHCRWQELKDITRNYGGEHSLKAEVFELLDGSQMGHCTIKGRSAANQVYGI</sequence>
<accession>W9Y6N0</accession>
<reference evidence="1 2" key="1">
    <citation type="submission" date="2013-03" db="EMBL/GenBank/DDBJ databases">
        <title>The Genome Sequence of Capronia epimyces CBS 606.96.</title>
        <authorList>
            <consortium name="The Broad Institute Genomics Platform"/>
            <person name="Cuomo C."/>
            <person name="de Hoog S."/>
            <person name="Gorbushina A."/>
            <person name="Walker B."/>
            <person name="Young S.K."/>
            <person name="Zeng Q."/>
            <person name="Gargeya S."/>
            <person name="Fitzgerald M."/>
            <person name="Haas B."/>
            <person name="Abouelleil A."/>
            <person name="Allen A.W."/>
            <person name="Alvarado L."/>
            <person name="Arachchi H.M."/>
            <person name="Berlin A.M."/>
            <person name="Chapman S.B."/>
            <person name="Gainer-Dewar J."/>
            <person name="Goldberg J."/>
            <person name="Griggs A."/>
            <person name="Gujja S."/>
            <person name="Hansen M."/>
            <person name="Howarth C."/>
            <person name="Imamovic A."/>
            <person name="Ireland A."/>
            <person name="Larimer J."/>
            <person name="McCowan C."/>
            <person name="Murphy C."/>
            <person name="Pearson M."/>
            <person name="Poon T.W."/>
            <person name="Priest M."/>
            <person name="Roberts A."/>
            <person name="Saif S."/>
            <person name="Shea T."/>
            <person name="Sisk P."/>
            <person name="Sykes S."/>
            <person name="Wortman J."/>
            <person name="Nusbaum C."/>
            <person name="Birren B."/>
        </authorList>
    </citation>
    <scope>NUCLEOTIDE SEQUENCE [LARGE SCALE GENOMIC DNA]</scope>
    <source>
        <strain evidence="1 2">CBS 606.96</strain>
    </source>
</reference>
<dbReference type="OrthoDB" id="1049195at2759"/>
<comment type="caution">
    <text evidence="1">The sequence shown here is derived from an EMBL/GenBank/DDBJ whole genome shotgun (WGS) entry which is preliminary data.</text>
</comment>
<dbReference type="HOGENOM" id="CLU_164874_0_0_1"/>
<dbReference type="AlphaFoldDB" id="W9Y6N0"/>
<protein>
    <submittedName>
        <fullName evidence="1">Uncharacterized protein</fullName>
    </submittedName>
</protein>
<dbReference type="RefSeq" id="XP_007737524.1">
    <property type="nucleotide sequence ID" value="XM_007739334.1"/>
</dbReference>
<dbReference type="EMBL" id="AMGY01000009">
    <property type="protein sequence ID" value="EXJ78079.1"/>
    <property type="molecule type" value="Genomic_DNA"/>
</dbReference>
<dbReference type="SUPFAM" id="SSF54928">
    <property type="entry name" value="RNA-binding domain, RBD"/>
    <property type="match status" value="1"/>
</dbReference>
<dbReference type="InterPro" id="IPR035979">
    <property type="entry name" value="RBD_domain_sf"/>
</dbReference>
<evidence type="ECO:0000313" key="1">
    <source>
        <dbReference type="EMBL" id="EXJ78079.1"/>
    </source>
</evidence>
<dbReference type="GO" id="GO:0003676">
    <property type="term" value="F:nucleic acid binding"/>
    <property type="evidence" value="ECO:0007669"/>
    <property type="project" value="InterPro"/>
</dbReference>
<dbReference type="Proteomes" id="UP000019478">
    <property type="component" value="Unassembled WGS sequence"/>
</dbReference>
<proteinExistence type="predicted"/>
<organism evidence="1 2">
    <name type="scientific">Capronia epimyces CBS 606.96</name>
    <dbReference type="NCBI Taxonomy" id="1182542"/>
    <lineage>
        <taxon>Eukaryota</taxon>
        <taxon>Fungi</taxon>
        <taxon>Dikarya</taxon>
        <taxon>Ascomycota</taxon>
        <taxon>Pezizomycotina</taxon>
        <taxon>Eurotiomycetes</taxon>
        <taxon>Chaetothyriomycetidae</taxon>
        <taxon>Chaetothyriales</taxon>
        <taxon>Herpotrichiellaceae</taxon>
        <taxon>Capronia</taxon>
    </lineage>
</organism>
<dbReference type="GeneID" id="19173324"/>
<keyword evidence="2" id="KW-1185">Reference proteome</keyword>
<evidence type="ECO:0000313" key="2">
    <source>
        <dbReference type="Proteomes" id="UP000019478"/>
    </source>
</evidence>
<gene>
    <name evidence="1" type="ORF">A1O3_09240</name>
</gene>
<name>W9Y6N0_9EURO</name>
<dbReference type="STRING" id="1182542.W9Y6N0"/>